<evidence type="ECO:0000313" key="2">
    <source>
        <dbReference type="Proteomes" id="UP000054805"/>
    </source>
</evidence>
<dbReference type="AlphaFoldDB" id="A0A0V1H0H0"/>
<keyword evidence="2" id="KW-1185">Reference proteome</keyword>
<evidence type="ECO:0000313" key="1">
    <source>
        <dbReference type="EMBL" id="KRZ04032.1"/>
    </source>
</evidence>
<organism evidence="1 2">
    <name type="scientific">Trichinella pseudospiralis</name>
    <name type="common">Parasitic roundworm</name>
    <dbReference type="NCBI Taxonomy" id="6337"/>
    <lineage>
        <taxon>Eukaryota</taxon>
        <taxon>Metazoa</taxon>
        <taxon>Ecdysozoa</taxon>
        <taxon>Nematoda</taxon>
        <taxon>Enoplea</taxon>
        <taxon>Dorylaimia</taxon>
        <taxon>Trichinellida</taxon>
        <taxon>Trichinellidae</taxon>
        <taxon>Trichinella</taxon>
    </lineage>
</organism>
<gene>
    <name evidence="1" type="ORF">T4B_4766</name>
</gene>
<dbReference type="Proteomes" id="UP000054805">
    <property type="component" value="Unassembled WGS sequence"/>
</dbReference>
<reference evidence="1 2" key="1">
    <citation type="submission" date="2015-01" db="EMBL/GenBank/DDBJ databases">
        <title>Evolution of Trichinella species and genotypes.</title>
        <authorList>
            <person name="Korhonen P.K."/>
            <person name="Edoardo P."/>
            <person name="Giuseppe L.R."/>
            <person name="Gasser R.B."/>
        </authorList>
    </citation>
    <scope>NUCLEOTIDE SEQUENCE [LARGE SCALE GENOMIC DNA]</scope>
    <source>
        <strain evidence="1">ISS588</strain>
    </source>
</reference>
<name>A0A0V1H0H0_TRIPS</name>
<proteinExistence type="predicted"/>
<comment type="caution">
    <text evidence="1">The sequence shown here is derived from an EMBL/GenBank/DDBJ whole genome shotgun (WGS) entry which is preliminary data.</text>
</comment>
<protein>
    <submittedName>
        <fullName evidence="1">Uncharacterized protein</fullName>
    </submittedName>
</protein>
<accession>A0A0V1H0H0</accession>
<dbReference type="EMBL" id="JYDS01000509">
    <property type="protein sequence ID" value="KRZ04032.1"/>
    <property type="molecule type" value="Genomic_DNA"/>
</dbReference>
<sequence length="160" mass="18230">MVFKSGMIVEHVPKKLDGLDGFGRTLPDYVVYEILQKSGKKLDGLDGFGRTLPDYVVYEILQKSGVELIMTSEIDIYRLGIISESQKTYPHILTSSAQVPDSIFLEKKQSRKLQNLKTSFSPFFANLASLRKIRNFREKVIFTKVDMMGINRFGTICQVQ</sequence>